<evidence type="ECO:0000256" key="7">
    <source>
        <dbReference type="ARBA" id="ARBA00022989"/>
    </source>
</evidence>
<keyword evidence="14" id="KW-1185">Reference proteome</keyword>
<dbReference type="GO" id="GO:0015031">
    <property type="term" value="P:protein transport"/>
    <property type="evidence" value="ECO:0007669"/>
    <property type="project" value="InterPro"/>
</dbReference>
<evidence type="ECO:0000256" key="3">
    <source>
        <dbReference type="ARBA" id="ARBA00022448"/>
    </source>
</evidence>
<sequence>MSDVAVQNTAIERFRRSRRMARYLSHAVLLEEGGISIFVRSALIMLSVGFLALIAWAATTQIKETAITFGQVMPTGAVNKIQHLEGGIIDQIMIRDGDLVEKGQVLIRLKPESAQAELSQTETKLGNLRLEAERYRALAEGRVPDFSTMLGQYPELALNQQEIYNIQTELDANQTEILQVQIKERNAELAQLSQQEETLRKSLGLLNQEVTMRRSLYEQGLNSKVLFLNIQRELNEAQGSLSGVVAEKARARETIAEANLRLNELEKSQREEAITELGRLGGEIAQASETLRKLRDRVARLEIVAPARGYIKGLQFSTIGGVIAPAQVVMELVPADDVLIAETRISTEDIGHVHLGQPVTVKVSAFDFIRYGGIKGELVSISASTFVDEEGQPYYKGKVALNADSVGEGASAQKIIPGMTVQADIQTGERTLLQYLLKPVYVSLDQAFSER</sequence>
<proteinExistence type="inferred from homology"/>
<comment type="caution">
    <text evidence="13">The sequence shown here is derived from an EMBL/GenBank/DDBJ whole genome shotgun (WGS) entry which is preliminary data.</text>
</comment>
<keyword evidence="5 9" id="KW-0997">Cell inner membrane</keyword>
<dbReference type="Gene3D" id="2.40.50.100">
    <property type="match status" value="1"/>
</dbReference>
<name>A0A2N3L0R1_9PROT</name>
<evidence type="ECO:0000313" key="14">
    <source>
        <dbReference type="Proteomes" id="UP000233332"/>
    </source>
</evidence>
<keyword evidence="7 9" id="KW-1133">Transmembrane helix</keyword>
<keyword evidence="3 9" id="KW-0813">Transport</keyword>
<comment type="similarity">
    <text evidence="2 9">Belongs to the membrane fusion protein (MFP) (TC 8.A.1) family.</text>
</comment>
<dbReference type="SUPFAM" id="SSF111369">
    <property type="entry name" value="HlyD-like secretion proteins"/>
    <property type="match status" value="1"/>
</dbReference>
<dbReference type="EMBL" id="NXGX01000014">
    <property type="protein sequence ID" value="PKR56393.1"/>
    <property type="molecule type" value="Genomic_DNA"/>
</dbReference>
<feature type="coiled-coil region" evidence="10">
    <location>
        <begin position="248"/>
        <end position="304"/>
    </location>
</feature>
<feature type="coiled-coil region" evidence="10">
    <location>
        <begin position="175"/>
        <end position="209"/>
    </location>
</feature>
<evidence type="ECO:0000313" key="13">
    <source>
        <dbReference type="EMBL" id="PKR56393.1"/>
    </source>
</evidence>
<evidence type="ECO:0000256" key="2">
    <source>
        <dbReference type="ARBA" id="ARBA00009477"/>
    </source>
</evidence>
<keyword evidence="10" id="KW-0175">Coiled coil</keyword>
<evidence type="ECO:0000259" key="12">
    <source>
        <dbReference type="Pfam" id="PF26002"/>
    </source>
</evidence>
<feature type="transmembrane region" description="Helical" evidence="9">
    <location>
        <begin position="23"/>
        <end position="56"/>
    </location>
</feature>
<gene>
    <name evidence="13" type="ORF">COO92_21050</name>
</gene>
<evidence type="ECO:0000256" key="6">
    <source>
        <dbReference type="ARBA" id="ARBA00022692"/>
    </source>
</evidence>
<evidence type="ECO:0000256" key="1">
    <source>
        <dbReference type="ARBA" id="ARBA00004377"/>
    </source>
</evidence>
<keyword evidence="8 9" id="KW-0472">Membrane</keyword>
<organism evidence="13 14">
    <name type="scientific">Thalassospira lohafexi</name>
    <dbReference type="NCBI Taxonomy" id="744227"/>
    <lineage>
        <taxon>Bacteria</taxon>
        <taxon>Pseudomonadati</taxon>
        <taxon>Pseudomonadota</taxon>
        <taxon>Alphaproteobacteria</taxon>
        <taxon>Rhodospirillales</taxon>
        <taxon>Thalassospiraceae</taxon>
        <taxon>Thalassospira</taxon>
    </lineage>
</organism>
<dbReference type="AlphaFoldDB" id="A0A2N3L0R1"/>
<dbReference type="GO" id="GO:0005886">
    <property type="term" value="C:plasma membrane"/>
    <property type="evidence" value="ECO:0007669"/>
    <property type="project" value="UniProtKB-SubCell"/>
</dbReference>
<dbReference type="InterPro" id="IPR058982">
    <property type="entry name" value="Beta-barrel_AprE"/>
</dbReference>
<evidence type="ECO:0000259" key="11">
    <source>
        <dbReference type="Pfam" id="PF25994"/>
    </source>
</evidence>
<accession>A0A2N3L0R1</accession>
<dbReference type="Pfam" id="PF26002">
    <property type="entry name" value="Beta-barrel_AprE"/>
    <property type="match status" value="1"/>
</dbReference>
<feature type="domain" description="AprE-like beta-barrel" evidence="12">
    <location>
        <begin position="339"/>
        <end position="428"/>
    </location>
</feature>
<dbReference type="Gene3D" id="2.40.30.170">
    <property type="match status" value="1"/>
</dbReference>
<dbReference type="InterPro" id="IPR058781">
    <property type="entry name" value="HH_AprE-like"/>
</dbReference>
<evidence type="ECO:0000256" key="5">
    <source>
        <dbReference type="ARBA" id="ARBA00022519"/>
    </source>
</evidence>
<reference evidence="13 14" key="1">
    <citation type="submission" date="2017-09" db="EMBL/GenBank/DDBJ databases">
        <title>Biodiversity and function of Thalassospira species in the particle-attached aromatic-hydrocarbon-degrading consortia from the surface seawater of the China South Sea.</title>
        <authorList>
            <person name="Dong C."/>
            <person name="Lai Q."/>
            <person name="Shao Z."/>
        </authorList>
    </citation>
    <scope>NUCLEOTIDE SEQUENCE [LARGE SCALE GENOMIC DNA]</scope>
    <source>
        <strain evidence="13 14">139Z-12</strain>
    </source>
</reference>
<dbReference type="PANTHER" id="PTHR30386">
    <property type="entry name" value="MEMBRANE FUSION SUBUNIT OF EMRAB-TOLC MULTIDRUG EFFLUX PUMP"/>
    <property type="match status" value="1"/>
</dbReference>
<dbReference type="PRINTS" id="PR01490">
    <property type="entry name" value="RTXTOXIND"/>
</dbReference>
<evidence type="ECO:0000256" key="8">
    <source>
        <dbReference type="ARBA" id="ARBA00023136"/>
    </source>
</evidence>
<dbReference type="Proteomes" id="UP000233332">
    <property type="component" value="Unassembled WGS sequence"/>
</dbReference>
<comment type="subcellular location">
    <subcellularLocation>
        <location evidence="1 9">Cell inner membrane</location>
        <topology evidence="1 9">Single-pass membrane protein</topology>
    </subcellularLocation>
</comment>
<evidence type="ECO:0000256" key="9">
    <source>
        <dbReference type="RuleBase" id="RU365093"/>
    </source>
</evidence>
<dbReference type="InterPro" id="IPR010129">
    <property type="entry name" value="T1SS_HlyD"/>
</dbReference>
<evidence type="ECO:0000256" key="10">
    <source>
        <dbReference type="SAM" id="Coils"/>
    </source>
</evidence>
<dbReference type="Pfam" id="PF25994">
    <property type="entry name" value="HH_AprE"/>
    <property type="match status" value="1"/>
</dbReference>
<evidence type="ECO:0000256" key="4">
    <source>
        <dbReference type="ARBA" id="ARBA00022475"/>
    </source>
</evidence>
<dbReference type="Gene3D" id="1.10.287.470">
    <property type="entry name" value="Helix hairpin bin"/>
    <property type="match status" value="1"/>
</dbReference>
<keyword evidence="6 9" id="KW-0812">Transmembrane</keyword>
<dbReference type="RefSeq" id="WP_101304906.1">
    <property type="nucleotide sequence ID" value="NZ_NXGX01000014.1"/>
</dbReference>
<dbReference type="NCBIfam" id="TIGR01843">
    <property type="entry name" value="type_I_hlyD"/>
    <property type="match status" value="1"/>
</dbReference>
<feature type="domain" description="AprE-like long alpha-helical hairpin" evidence="11">
    <location>
        <begin position="114"/>
        <end position="297"/>
    </location>
</feature>
<keyword evidence="4 9" id="KW-1003">Cell membrane</keyword>
<dbReference type="PANTHER" id="PTHR30386:SF26">
    <property type="entry name" value="TRANSPORT PROTEIN COMB"/>
    <property type="match status" value="1"/>
</dbReference>
<protein>
    <recommendedName>
        <fullName evidence="9">Membrane fusion protein (MFP) family protein</fullName>
    </recommendedName>
</protein>
<dbReference type="InterPro" id="IPR050739">
    <property type="entry name" value="MFP"/>
</dbReference>